<evidence type="ECO:0000313" key="7">
    <source>
        <dbReference type="EMBL" id="GAJ05795.1"/>
    </source>
</evidence>
<dbReference type="GO" id="GO:0032549">
    <property type="term" value="F:ribonucleoside binding"/>
    <property type="evidence" value="ECO:0007669"/>
    <property type="project" value="InterPro"/>
</dbReference>
<dbReference type="SUPFAM" id="SSF64484">
    <property type="entry name" value="beta and beta-prime subunits of DNA dependent RNA-polymerase"/>
    <property type="match status" value="1"/>
</dbReference>
<organism evidence="7">
    <name type="scientific">marine sediment metagenome</name>
    <dbReference type="NCBI Taxonomy" id="412755"/>
    <lineage>
        <taxon>unclassified sequences</taxon>
        <taxon>metagenomes</taxon>
        <taxon>ecological metagenomes</taxon>
    </lineage>
</organism>
<dbReference type="Pfam" id="PF00562">
    <property type="entry name" value="RNA_pol_Rpb2_6"/>
    <property type="match status" value="1"/>
</dbReference>
<keyword evidence="5" id="KW-0804">Transcription</keyword>
<feature type="non-terminal residue" evidence="7">
    <location>
        <position position="1"/>
    </location>
</feature>
<dbReference type="EC" id="2.7.7.6" evidence="1"/>
<dbReference type="EMBL" id="BARW01027784">
    <property type="protein sequence ID" value="GAJ05795.1"/>
    <property type="molecule type" value="Genomic_DNA"/>
</dbReference>
<keyword evidence="4" id="KW-0548">Nucleotidyltransferase</keyword>
<evidence type="ECO:0000256" key="3">
    <source>
        <dbReference type="ARBA" id="ARBA00022679"/>
    </source>
</evidence>
<keyword evidence="2" id="KW-0240">DNA-directed RNA polymerase</keyword>
<dbReference type="PANTHER" id="PTHR20856">
    <property type="entry name" value="DNA-DIRECTED RNA POLYMERASE I SUBUNIT 2"/>
    <property type="match status" value="1"/>
</dbReference>
<evidence type="ECO:0000259" key="6">
    <source>
        <dbReference type="Pfam" id="PF00562"/>
    </source>
</evidence>
<evidence type="ECO:0000256" key="5">
    <source>
        <dbReference type="ARBA" id="ARBA00023163"/>
    </source>
</evidence>
<keyword evidence="3" id="KW-0808">Transferase</keyword>
<dbReference type="InterPro" id="IPR015712">
    <property type="entry name" value="DNA-dir_RNA_pol_su2"/>
</dbReference>
<dbReference type="PROSITE" id="PS01166">
    <property type="entry name" value="RNA_POL_BETA"/>
    <property type="match status" value="1"/>
</dbReference>
<reference evidence="7" key="1">
    <citation type="journal article" date="2014" name="Front. Microbiol.">
        <title>High frequency of phylogenetically diverse reductive dehalogenase-homologous genes in deep subseafloor sedimentary metagenomes.</title>
        <authorList>
            <person name="Kawai M."/>
            <person name="Futagami T."/>
            <person name="Toyoda A."/>
            <person name="Takaki Y."/>
            <person name="Nishi S."/>
            <person name="Hori S."/>
            <person name="Arai W."/>
            <person name="Tsubouchi T."/>
            <person name="Morono Y."/>
            <person name="Uchiyama I."/>
            <person name="Ito T."/>
            <person name="Fujiyama A."/>
            <person name="Inagaki F."/>
            <person name="Takami H."/>
        </authorList>
    </citation>
    <scope>NUCLEOTIDE SEQUENCE</scope>
    <source>
        <strain evidence="7">Expedition CK06-06</strain>
    </source>
</reference>
<evidence type="ECO:0000256" key="1">
    <source>
        <dbReference type="ARBA" id="ARBA00012418"/>
    </source>
</evidence>
<sequence>SRERLSDAQFIKDIEAEREKAVKNLKEARDLCLERLLLGTKHTKDITHIETGDVVHKAGAKISGRVFKKKLLLAIIEDRLKFERSQENKIETIMLTYRNALNALLAQAEKRIDAIRKGDELAPGVIKMVKVYVARKRRLAVGDKMSGRHGNKGVVAKILPEEDMPFMADGTPVDIVLNPLGVPSRMNLGQILETHLGWAAEKGGYRVMSPVFDGVLEKTIKELLEEQDLPIIGKTALYDGRTGEIFDEEVTVGYI</sequence>
<evidence type="ECO:0000256" key="4">
    <source>
        <dbReference type="ARBA" id="ARBA00022695"/>
    </source>
</evidence>
<dbReference type="GO" id="GO:0000428">
    <property type="term" value="C:DNA-directed RNA polymerase complex"/>
    <property type="evidence" value="ECO:0007669"/>
    <property type="project" value="UniProtKB-KW"/>
</dbReference>
<protein>
    <recommendedName>
        <fullName evidence="1">DNA-directed RNA polymerase</fullName>
        <ecNumber evidence="1">2.7.7.6</ecNumber>
    </recommendedName>
</protein>
<comment type="caution">
    <text evidence="7">The sequence shown here is derived from an EMBL/GenBank/DDBJ whole genome shotgun (WGS) entry which is preliminary data.</text>
</comment>
<dbReference type="GO" id="GO:0006351">
    <property type="term" value="P:DNA-templated transcription"/>
    <property type="evidence" value="ECO:0007669"/>
    <property type="project" value="InterPro"/>
</dbReference>
<accession>X1VFS2</accession>
<feature type="domain" description="DNA-directed RNA polymerase subunit 2 hybrid-binding" evidence="6">
    <location>
        <begin position="66"/>
        <end position="255"/>
    </location>
</feature>
<proteinExistence type="predicted"/>
<dbReference type="InterPro" id="IPR007120">
    <property type="entry name" value="DNA-dir_RNAP_su2_dom"/>
</dbReference>
<evidence type="ECO:0000256" key="2">
    <source>
        <dbReference type="ARBA" id="ARBA00022478"/>
    </source>
</evidence>
<dbReference type="Gene3D" id="2.40.270.10">
    <property type="entry name" value="DNA-directed RNA polymerase, subunit 2, domain 6"/>
    <property type="match status" value="2"/>
</dbReference>
<gene>
    <name evidence="7" type="ORF">S12H4_45013</name>
</gene>
<dbReference type="GO" id="GO:0003899">
    <property type="term" value="F:DNA-directed RNA polymerase activity"/>
    <property type="evidence" value="ECO:0007669"/>
    <property type="project" value="UniProtKB-EC"/>
</dbReference>
<dbReference type="GO" id="GO:0003677">
    <property type="term" value="F:DNA binding"/>
    <property type="evidence" value="ECO:0007669"/>
    <property type="project" value="InterPro"/>
</dbReference>
<feature type="non-terminal residue" evidence="7">
    <location>
        <position position="255"/>
    </location>
</feature>
<name>X1VFS2_9ZZZZ</name>
<dbReference type="InterPro" id="IPR007121">
    <property type="entry name" value="RNA_pol_bsu_CS"/>
</dbReference>
<dbReference type="AlphaFoldDB" id="X1VFS2"/>
<dbReference type="InterPro" id="IPR037033">
    <property type="entry name" value="DNA-dir_RNAP_su2_hyb_sf"/>
</dbReference>